<gene>
    <name evidence="1" type="ORF">FA95DRAFT_1565321</name>
</gene>
<dbReference type="Proteomes" id="UP000814033">
    <property type="component" value="Unassembled WGS sequence"/>
</dbReference>
<evidence type="ECO:0000313" key="2">
    <source>
        <dbReference type="Proteomes" id="UP000814033"/>
    </source>
</evidence>
<organism evidence="1 2">
    <name type="scientific">Auriscalpium vulgare</name>
    <dbReference type="NCBI Taxonomy" id="40419"/>
    <lineage>
        <taxon>Eukaryota</taxon>
        <taxon>Fungi</taxon>
        <taxon>Dikarya</taxon>
        <taxon>Basidiomycota</taxon>
        <taxon>Agaricomycotina</taxon>
        <taxon>Agaricomycetes</taxon>
        <taxon>Russulales</taxon>
        <taxon>Auriscalpiaceae</taxon>
        <taxon>Auriscalpium</taxon>
    </lineage>
</organism>
<dbReference type="EMBL" id="MU276118">
    <property type="protein sequence ID" value="KAI0041521.1"/>
    <property type="molecule type" value="Genomic_DNA"/>
</dbReference>
<keyword evidence="2" id="KW-1185">Reference proteome</keyword>
<reference evidence="1" key="2">
    <citation type="journal article" date="2022" name="New Phytol.">
        <title>Evolutionary transition to the ectomycorrhizal habit in the genomes of a hyperdiverse lineage of mushroom-forming fungi.</title>
        <authorList>
            <person name="Looney B."/>
            <person name="Miyauchi S."/>
            <person name="Morin E."/>
            <person name="Drula E."/>
            <person name="Courty P.E."/>
            <person name="Kohler A."/>
            <person name="Kuo A."/>
            <person name="LaButti K."/>
            <person name="Pangilinan J."/>
            <person name="Lipzen A."/>
            <person name="Riley R."/>
            <person name="Andreopoulos W."/>
            <person name="He G."/>
            <person name="Johnson J."/>
            <person name="Nolan M."/>
            <person name="Tritt A."/>
            <person name="Barry K.W."/>
            <person name="Grigoriev I.V."/>
            <person name="Nagy L.G."/>
            <person name="Hibbett D."/>
            <person name="Henrissat B."/>
            <person name="Matheny P.B."/>
            <person name="Labbe J."/>
            <person name="Martin F.M."/>
        </authorList>
    </citation>
    <scope>NUCLEOTIDE SEQUENCE</scope>
    <source>
        <strain evidence="1">FP105234-sp</strain>
    </source>
</reference>
<protein>
    <submittedName>
        <fullName evidence="1">Uncharacterized protein</fullName>
    </submittedName>
</protein>
<accession>A0ACB8RD29</accession>
<sequence>MASAVPSIPPLDKISVIGIWIETALWGICIIFSGVLYVLLKRSGTHMSRMMLGGTSTLLFCLCTAHIALSLRQLLEAFVYIPSPTPPLYSILYWADETNPVAIAKTVMYDTSVWLQDIILIWRMYVVWGRNWKICVLPFVVDLAHMGVAYTATVLISKPDADIYANTLARIGPVGWSLDLAVNVTVTAAIAGRLLWMGSKVASISSRGMGPQNRYLTSVFTIVESGALFAAVTLVMLVLYLVHSPVALTGIDISVQLAVLTPLLIIVRVGLGLTHSLPKAYETYLANTTYSQGTYGQSSTFYAAPGEGIQISINRERAGTGDRSFTETDTREYALHDLKAAETASKRSGDDDKLVAHVV</sequence>
<reference evidence="1" key="1">
    <citation type="submission" date="2021-02" db="EMBL/GenBank/DDBJ databases">
        <authorList>
            <consortium name="DOE Joint Genome Institute"/>
            <person name="Ahrendt S."/>
            <person name="Looney B.P."/>
            <person name="Miyauchi S."/>
            <person name="Morin E."/>
            <person name="Drula E."/>
            <person name="Courty P.E."/>
            <person name="Chicoki N."/>
            <person name="Fauchery L."/>
            <person name="Kohler A."/>
            <person name="Kuo A."/>
            <person name="Labutti K."/>
            <person name="Pangilinan J."/>
            <person name="Lipzen A."/>
            <person name="Riley R."/>
            <person name="Andreopoulos W."/>
            <person name="He G."/>
            <person name="Johnson J."/>
            <person name="Barry K.W."/>
            <person name="Grigoriev I.V."/>
            <person name="Nagy L."/>
            <person name="Hibbett D."/>
            <person name="Henrissat B."/>
            <person name="Matheny P.B."/>
            <person name="Labbe J."/>
            <person name="Martin F."/>
        </authorList>
    </citation>
    <scope>NUCLEOTIDE SEQUENCE</scope>
    <source>
        <strain evidence="1">FP105234-sp</strain>
    </source>
</reference>
<evidence type="ECO:0000313" key="1">
    <source>
        <dbReference type="EMBL" id="KAI0041521.1"/>
    </source>
</evidence>
<name>A0ACB8RD29_9AGAM</name>
<comment type="caution">
    <text evidence="1">The sequence shown here is derived from an EMBL/GenBank/DDBJ whole genome shotgun (WGS) entry which is preliminary data.</text>
</comment>
<proteinExistence type="predicted"/>